<dbReference type="GO" id="GO:0004519">
    <property type="term" value="F:endonuclease activity"/>
    <property type="evidence" value="ECO:0007669"/>
    <property type="project" value="UniProtKB-KW"/>
</dbReference>
<evidence type="ECO:0000256" key="2">
    <source>
        <dbReference type="ARBA" id="ARBA00022695"/>
    </source>
</evidence>
<feature type="domain" description="Chromo" evidence="8">
    <location>
        <begin position="799"/>
        <end position="848"/>
    </location>
</feature>
<evidence type="ECO:0000313" key="11">
    <source>
        <dbReference type="Proteomes" id="UP000717585"/>
    </source>
</evidence>
<dbReference type="Pfam" id="PF00385">
    <property type="entry name" value="Chromo"/>
    <property type="match status" value="1"/>
</dbReference>
<dbReference type="PROSITE" id="PS50013">
    <property type="entry name" value="CHROMO_2"/>
    <property type="match status" value="1"/>
</dbReference>
<dbReference type="GO" id="GO:0003964">
    <property type="term" value="F:RNA-directed DNA polymerase activity"/>
    <property type="evidence" value="ECO:0007669"/>
    <property type="project" value="UniProtKB-KW"/>
</dbReference>
<keyword evidence="3" id="KW-0540">Nuclease</keyword>
<keyword evidence="11" id="KW-1185">Reference proteome</keyword>
<dbReference type="InterPro" id="IPR036397">
    <property type="entry name" value="RNaseH_sf"/>
</dbReference>
<protein>
    <submittedName>
        <fullName evidence="10">Chromo (CHRromatin Organization MOdifier) domain</fullName>
    </submittedName>
</protein>
<evidence type="ECO:0000313" key="10">
    <source>
        <dbReference type="EMBL" id="KAG9396499.1"/>
    </source>
</evidence>
<evidence type="ECO:0000256" key="5">
    <source>
        <dbReference type="ARBA" id="ARBA00022801"/>
    </source>
</evidence>
<dbReference type="SUPFAM" id="SSF54160">
    <property type="entry name" value="Chromo domain-like"/>
    <property type="match status" value="1"/>
</dbReference>
<dbReference type="InterPro" id="IPR016197">
    <property type="entry name" value="Chromo-like_dom_sf"/>
</dbReference>
<dbReference type="AlphaFoldDB" id="A0A8J6B8L3"/>
<dbReference type="Gene3D" id="2.40.50.40">
    <property type="match status" value="1"/>
</dbReference>
<keyword evidence="6" id="KW-0695">RNA-directed DNA polymerase</keyword>
<dbReference type="InterPro" id="IPR043128">
    <property type="entry name" value="Rev_trsase/Diguanyl_cyclase"/>
</dbReference>
<dbReference type="Pfam" id="PF17917">
    <property type="entry name" value="RT_RNaseH"/>
    <property type="match status" value="1"/>
</dbReference>
<keyword evidence="1" id="KW-0808">Transferase</keyword>
<sequence length="868" mass="97355">MAIDTSEDALIQSRPRHLGPPKRELVRQEVRRLKREGIIRDCRGPWASPIVVATKKDGAIRLCVDLTAVNNVTKPDRFPLPDLRSFVHEAAGAEWFSSMDLTSGYHQMKVRPEDVFKTGFVTPDDYCEFVRTPFGLRNAPAVFQREMQRSLAPVLHKGACVYIDDILNYARTAEEYLATLRTVFECLRAARLRLAPKKCTFGAKSVEVVGFVIDGTGSRVSESRIASLRALARPNNMTDLRGIIGKFNYLARFIPDCQRVLAPLYEIKDMGQWTDEHDGIVRELAETVANAAALVFPDLTKPWQLYTDASDEGIGGVLLQGDPGEEQVVAFFSKKFSAVQGRWSTYDKELYAIVHCVTQPDLAPLFKLHPDLTVCSDHKNLLFLHKRKDLSAKLERWRIILGEYPFRLRHVAGKDNVVADALSRLPMETNLLDRQQIPDDARALLESLHGGSAGHVPLAAMQDRAGDRWEEIRPFTRQWVEECPICQKAREPGRTRVPWHSTQHRQPFEVVQLDTIGPLPQSPHGNQYVVVVIDAFSKYVDVYPVKSTDAQGAAEVVARVCGRWGVPQTIQTDQGSQFRNELVNQVTTRLTLNHRFSTAYHPASNGIVERANGTLVRALRKLLLEAEDDQWEHWLPVAQLVINSAPHSTLGGMSPLQCLFGISPAVLKSAEQLAPMAEAVGAPADLAEWARARQGFRAAAEQAVGEYERRQAAKQPAESQSKVRTGDLYFVRWATRQTKLTAKARGPMQAVGQGESPNTWRMKDLISHKVVLIHEERISVAKVSMEQAVRLAARDHQEFVVERIVGHKLGSRKNRSAILIEWAGFEPDEATWEPLNAANAQLRALDDYLDTLTSVSRKRLEGTIPKRH</sequence>
<dbReference type="GO" id="GO:0016787">
    <property type="term" value="F:hydrolase activity"/>
    <property type="evidence" value="ECO:0007669"/>
    <property type="project" value="UniProtKB-KW"/>
</dbReference>
<dbReference type="GO" id="GO:0015074">
    <property type="term" value="P:DNA integration"/>
    <property type="evidence" value="ECO:0007669"/>
    <property type="project" value="InterPro"/>
</dbReference>
<dbReference type="InterPro" id="IPR041373">
    <property type="entry name" value="RT_RNaseH"/>
</dbReference>
<dbReference type="InterPro" id="IPR000477">
    <property type="entry name" value="RT_dom"/>
</dbReference>
<dbReference type="CDD" id="cd01647">
    <property type="entry name" value="RT_LTR"/>
    <property type="match status" value="1"/>
</dbReference>
<dbReference type="CDD" id="cd00024">
    <property type="entry name" value="CD_CSD"/>
    <property type="match status" value="1"/>
</dbReference>
<dbReference type="Gene3D" id="3.30.70.270">
    <property type="match status" value="2"/>
</dbReference>
<dbReference type="Pfam" id="PF00078">
    <property type="entry name" value="RVT_1"/>
    <property type="match status" value="1"/>
</dbReference>
<dbReference type="CDD" id="cd09274">
    <property type="entry name" value="RNase_HI_RT_Ty3"/>
    <property type="match status" value="1"/>
</dbReference>
<dbReference type="FunFam" id="3.30.420.10:FF:000032">
    <property type="entry name" value="Retrovirus-related Pol polyprotein from transposon 297-like Protein"/>
    <property type="match status" value="1"/>
</dbReference>
<dbReference type="GO" id="GO:0003676">
    <property type="term" value="F:nucleic acid binding"/>
    <property type="evidence" value="ECO:0007669"/>
    <property type="project" value="InterPro"/>
</dbReference>
<dbReference type="OrthoDB" id="8193822at2759"/>
<gene>
    <name evidence="10" type="ORF">J8273_1489</name>
</gene>
<dbReference type="InterPro" id="IPR043502">
    <property type="entry name" value="DNA/RNA_pol_sf"/>
</dbReference>
<keyword evidence="5" id="KW-0378">Hydrolase</keyword>
<evidence type="ECO:0000256" key="7">
    <source>
        <dbReference type="SAM" id="MobiDB-lite"/>
    </source>
</evidence>
<proteinExistence type="predicted"/>
<dbReference type="SUPFAM" id="SSF53098">
    <property type="entry name" value="Ribonuclease H-like"/>
    <property type="match status" value="1"/>
</dbReference>
<organism evidence="10 11">
    <name type="scientific">Carpediemonas membranifera</name>
    <dbReference type="NCBI Taxonomy" id="201153"/>
    <lineage>
        <taxon>Eukaryota</taxon>
        <taxon>Metamonada</taxon>
        <taxon>Carpediemonas-like organisms</taxon>
        <taxon>Carpediemonas</taxon>
    </lineage>
</organism>
<feature type="region of interest" description="Disordered" evidence="7">
    <location>
        <begin position="1"/>
        <end position="21"/>
    </location>
</feature>
<accession>A0A8J6B8L3</accession>
<evidence type="ECO:0000259" key="9">
    <source>
        <dbReference type="PROSITE" id="PS50994"/>
    </source>
</evidence>
<dbReference type="InterPro" id="IPR001584">
    <property type="entry name" value="Integrase_cat-core"/>
</dbReference>
<evidence type="ECO:0000259" key="8">
    <source>
        <dbReference type="PROSITE" id="PS50013"/>
    </source>
</evidence>
<evidence type="ECO:0000256" key="3">
    <source>
        <dbReference type="ARBA" id="ARBA00022722"/>
    </source>
</evidence>
<dbReference type="InterPro" id="IPR000953">
    <property type="entry name" value="Chromo/chromo_shadow_dom"/>
</dbReference>
<name>A0A8J6B8L3_9EUKA</name>
<keyword evidence="4" id="KW-0255">Endonuclease</keyword>
<evidence type="ECO:0000256" key="6">
    <source>
        <dbReference type="ARBA" id="ARBA00022918"/>
    </source>
</evidence>
<dbReference type="PANTHER" id="PTHR37984">
    <property type="entry name" value="PROTEIN CBG26694"/>
    <property type="match status" value="1"/>
</dbReference>
<comment type="caution">
    <text evidence="10">The sequence shown here is derived from an EMBL/GenBank/DDBJ whole genome shotgun (WGS) entry which is preliminary data.</text>
</comment>
<feature type="domain" description="Integrase catalytic" evidence="9">
    <location>
        <begin position="503"/>
        <end position="663"/>
    </location>
</feature>
<dbReference type="Proteomes" id="UP000717585">
    <property type="component" value="Unassembled WGS sequence"/>
</dbReference>
<dbReference type="PANTHER" id="PTHR37984:SF5">
    <property type="entry name" value="PROTEIN NYNRIN-LIKE"/>
    <property type="match status" value="1"/>
</dbReference>
<dbReference type="Gene3D" id="3.30.420.10">
    <property type="entry name" value="Ribonuclease H-like superfamily/Ribonuclease H"/>
    <property type="match status" value="1"/>
</dbReference>
<dbReference type="Pfam" id="PF00665">
    <property type="entry name" value="rve"/>
    <property type="match status" value="1"/>
</dbReference>
<dbReference type="SUPFAM" id="SSF56672">
    <property type="entry name" value="DNA/RNA polymerases"/>
    <property type="match status" value="1"/>
</dbReference>
<evidence type="ECO:0000256" key="4">
    <source>
        <dbReference type="ARBA" id="ARBA00022759"/>
    </source>
</evidence>
<dbReference type="EMBL" id="JAHDYR010000005">
    <property type="protein sequence ID" value="KAG9396499.1"/>
    <property type="molecule type" value="Genomic_DNA"/>
</dbReference>
<dbReference type="Gene3D" id="3.10.10.10">
    <property type="entry name" value="HIV Type 1 Reverse Transcriptase, subunit A, domain 1"/>
    <property type="match status" value="1"/>
</dbReference>
<dbReference type="InterPro" id="IPR023780">
    <property type="entry name" value="Chromo_domain"/>
</dbReference>
<evidence type="ECO:0000256" key="1">
    <source>
        <dbReference type="ARBA" id="ARBA00022679"/>
    </source>
</evidence>
<dbReference type="InterPro" id="IPR050951">
    <property type="entry name" value="Retrovirus_Pol_polyprotein"/>
</dbReference>
<dbReference type="PROSITE" id="PS50994">
    <property type="entry name" value="INTEGRASE"/>
    <property type="match status" value="1"/>
</dbReference>
<keyword evidence="2" id="KW-0548">Nucleotidyltransferase</keyword>
<dbReference type="InterPro" id="IPR012337">
    <property type="entry name" value="RNaseH-like_sf"/>
</dbReference>
<reference evidence="10" key="1">
    <citation type="submission" date="2021-05" db="EMBL/GenBank/DDBJ databases">
        <title>A free-living protist that lacks canonical eukaryotic 1 DNA replication and segregation systems.</title>
        <authorList>
            <person name="Salas-Leiva D.E."/>
            <person name="Tromer E.C."/>
            <person name="Curtis B.A."/>
            <person name="Jerlstrom-Hultqvist J."/>
            <person name="Kolisko M."/>
            <person name="Yi Z."/>
            <person name="Salas-Leiva J.S."/>
            <person name="Gallot-Lavallee L."/>
            <person name="Kops G.J.P.L."/>
            <person name="Archibald J.M."/>
            <person name="Simpson A.G.B."/>
            <person name="Roger A.J."/>
        </authorList>
    </citation>
    <scope>NUCLEOTIDE SEQUENCE</scope>
    <source>
        <strain evidence="10">BICM</strain>
    </source>
</reference>